<dbReference type="RefSeq" id="WP_377484799.1">
    <property type="nucleotide sequence ID" value="NZ_JBHLTN010000039.1"/>
</dbReference>
<accession>A0ABV6PWJ4</accession>
<dbReference type="Proteomes" id="UP001589834">
    <property type="component" value="Unassembled WGS sequence"/>
</dbReference>
<evidence type="ECO:0000313" key="4">
    <source>
        <dbReference type="Proteomes" id="UP001589834"/>
    </source>
</evidence>
<gene>
    <name evidence="3" type="ORF">ACFFGG_16835</name>
</gene>
<proteinExistence type="predicted"/>
<evidence type="ECO:0000313" key="3">
    <source>
        <dbReference type="EMBL" id="MFC0594217.1"/>
    </source>
</evidence>
<name>A0ABV6PWJ4_9BURK</name>
<feature type="domain" description="Aminoglycoside phosphotransferase" evidence="2">
    <location>
        <begin position="252"/>
        <end position="295"/>
    </location>
</feature>
<dbReference type="SUPFAM" id="SSF56112">
    <property type="entry name" value="Protein kinase-like (PK-like)"/>
    <property type="match status" value="1"/>
</dbReference>
<evidence type="ECO:0000256" key="1">
    <source>
        <dbReference type="SAM" id="MobiDB-lite"/>
    </source>
</evidence>
<protein>
    <submittedName>
        <fullName evidence="3">Aminoglycoside phosphotransferase family protein</fullName>
    </submittedName>
</protein>
<feature type="region of interest" description="Disordered" evidence="1">
    <location>
        <begin position="218"/>
        <end position="242"/>
    </location>
</feature>
<dbReference type="Pfam" id="PF01636">
    <property type="entry name" value="APH"/>
    <property type="match status" value="2"/>
</dbReference>
<sequence length="391" mass="43592">MSPTAPTSPPAAPTWDDPTRQQAFERWLAALAGVQGLRPGSLRIASADASFRRYLRIDTAGGGSRIIMDAPPAHENCAPFVRVAQLMQDAGLNAPRVLAWDEAQGFMLLTDLGARTMMEAIDRERPEANRPLYEQAVGVLLRWQQASRPDVLPPYDAALLQRELQLFPDWYLARHRGVAVEGALRETLTKTFDLIVARNLAAPMVYVHRDFMPRNLMVSEATPEPPPGRPKAVSAPSGGSTAGAAGSVRAPCLGVLDFQDAVHGPITYDIASLMRDAFLSWDEEFVLDITIRYWERARKLGLMDFEDWHSDFGSFWRAVEWMGLQRHLKVAGIFARLTLRDGKPKYLADAPRFIAYIRHTAARYRELAPLLRLIDQVEGTAAESGWAFGRM</sequence>
<organism evidence="3 4">
    <name type="scientific">Ottowia pentelensis</name>
    <dbReference type="NCBI Taxonomy" id="511108"/>
    <lineage>
        <taxon>Bacteria</taxon>
        <taxon>Pseudomonadati</taxon>
        <taxon>Pseudomonadota</taxon>
        <taxon>Betaproteobacteria</taxon>
        <taxon>Burkholderiales</taxon>
        <taxon>Comamonadaceae</taxon>
        <taxon>Ottowia</taxon>
    </lineage>
</organism>
<dbReference type="InterPro" id="IPR011009">
    <property type="entry name" value="Kinase-like_dom_sf"/>
</dbReference>
<dbReference type="EMBL" id="JBHLTN010000039">
    <property type="protein sequence ID" value="MFC0594217.1"/>
    <property type="molecule type" value="Genomic_DNA"/>
</dbReference>
<feature type="domain" description="Aminoglycoside phosphotransferase" evidence="2">
    <location>
        <begin position="42"/>
        <end position="220"/>
    </location>
</feature>
<keyword evidence="4" id="KW-1185">Reference proteome</keyword>
<dbReference type="InterPro" id="IPR002575">
    <property type="entry name" value="Aminoglycoside_PTrfase"/>
</dbReference>
<evidence type="ECO:0000259" key="2">
    <source>
        <dbReference type="Pfam" id="PF01636"/>
    </source>
</evidence>
<reference evidence="3 4" key="1">
    <citation type="submission" date="2024-09" db="EMBL/GenBank/DDBJ databases">
        <authorList>
            <person name="Sun Q."/>
            <person name="Mori K."/>
        </authorList>
    </citation>
    <scope>NUCLEOTIDE SEQUENCE [LARGE SCALE GENOMIC DNA]</scope>
    <source>
        <strain evidence="3 4">NCAIM B.02336</strain>
    </source>
</reference>
<comment type="caution">
    <text evidence="3">The sequence shown here is derived from an EMBL/GenBank/DDBJ whole genome shotgun (WGS) entry which is preliminary data.</text>
</comment>
<dbReference type="Gene3D" id="3.30.200.20">
    <property type="entry name" value="Phosphorylase Kinase, domain 1"/>
    <property type="match status" value="1"/>
</dbReference>
<dbReference type="Gene3D" id="3.90.1200.10">
    <property type="match status" value="1"/>
</dbReference>